<evidence type="ECO:0000256" key="10">
    <source>
        <dbReference type="ARBA" id="ARBA00023014"/>
    </source>
</evidence>
<dbReference type="SMART" id="SM00987">
    <property type="entry name" value="UreE_C"/>
    <property type="match status" value="1"/>
</dbReference>
<evidence type="ECO:0000256" key="2">
    <source>
        <dbReference type="ARBA" id="ARBA00006521"/>
    </source>
</evidence>
<dbReference type="PANTHER" id="PTHR33693:SF1">
    <property type="entry name" value="TYPE-4 URACIL-DNA GLYCOSYLASE"/>
    <property type="match status" value="1"/>
</dbReference>
<comment type="similarity">
    <text evidence="2">Belongs to the uracil-DNA glycosylase (UDG) superfamily. Type 4 (UDGa) family.</text>
</comment>
<keyword evidence="9" id="KW-0408">Iron</keyword>
<name>A0ABX2KF82_9PROT</name>
<keyword evidence="10" id="KW-0411">Iron-sulfur</keyword>
<dbReference type="InterPro" id="IPR005122">
    <property type="entry name" value="Uracil-DNA_glycosylase-like"/>
</dbReference>
<evidence type="ECO:0000256" key="3">
    <source>
        <dbReference type="ARBA" id="ARBA00012030"/>
    </source>
</evidence>
<keyword evidence="5" id="KW-0004">4Fe-4S</keyword>
<dbReference type="EC" id="3.2.2.27" evidence="3"/>
<dbReference type="InterPro" id="IPR051536">
    <property type="entry name" value="UDG_Type-4/5"/>
</dbReference>
<dbReference type="NCBIfam" id="TIGR00758">
    <property type="entry name" value="UDG_fam4"/>
    <property type="match status" value="1"/>
</dbReference>
<keyword evidence="7" id="KW-0227">DNA damage</keyword>
<dbReference type="PANTHER" id="PTHR33693">
    <property type="entry name" value="TYPE-5 URACIL-DNA GLYCOSYLASE"/>
    <property type="match status" value="1"/>
</dbReference>
<dbReference type="Proteomes" id="UP000605086">
    <property type="component" value="Unassembled WGS sequence"/>
</dbReference>
<gene>
    <name evidence="14" type="ORF">GBZ48_08440</name>
</gene>
<keyword evidence="15" id="KW-1185">Reference proteome</keyword>
<proteinExistence type="inferred from homology"/>
<accession>A0ABX2KF82</accession>
<sequence length="296" mass="31213">MIDVCDILDALRWHADIGCDEAIGDEPTDWAALTTRPVARAPSAGAAAAGGAASGPAAGANTASGPTPTRAPAPAAARPATALFASPDQPLGASEAGIQARARAGEAQTLEALETALRSFDGCPLKATAMNTVFADGNPQARVMLIGEAPGEDEDRQGKPFVGVSGKLLDRMLAQIGLDRSAVYISNILPWRPPGNRSPTQAEIAACLPFLERHVELVRPKLLVALGGVSTKTLLNRAEGITRLRGQWRTYEVVGTPVPLMPMLHPAYLLRNPIAKREAWRDMLALQQKIAEEGIK</sequence>
<evidence type="ECO:0000256" key="11">
    <source>
        <dbReference type="ARBA" id="ARBA00023204"/>
    </source>
</evidence>
<keyword evidence="6" id="KW-0479">Metal-binding</keyword>
<reference evidence="14 15" key="1">
    <citation type="submission" date="2019-10" db="EMBL/GenBank/DDBJ databases">
        <title>Genome sequence of Azospirillum melinis.</title>
        <authorList>
            <person name="Ambrosini A."/>
            <person name="Sant'Anna F.H."/>
            <person name="Cassan F.D."/>
            <person name="Souza E.M."/>
            <person name="Passaglia L.M.P."/>
        </authorList>
    </citation>
    <scope>NUCLEOTIDE SEQUENCE [LARGE SCALE GENOMIC DNA]</scope>
    <source>
        <strain evidence="14 15">TMCY0552</strain>
    </source>
</reference>
<comment type="catalytic activity">
    <reaction evidence="1">
        <text>Hydrolyzes single-stranded DNA or mismatched double-stranded DNA and polynucleotides, releasing free uracil.</text>
        <dbReference type="EC" id="3.2.2.27"/>
    </reaction>
</comment>
<evidence type="ECO:0000256" key="5">
    <source>
        <dbReference type="ARBA" id="ARBA00022485"/>
    </source>
</evidence>
<dbReference type="SUPFAM" id="SSF52141">
    <property type="entry name" value="Uracil-DNA glycosylase-like"/>
    <property type="match status" value="1"/>
</dbReference>
<evidence type="ECO:0000256" key="1">
    <source>
        <dbReference type="ARBA" id="ARBA00001400"/>
    </source>
</evidence>
<comment type="caution">
    <text evidence="14">The sequence shown here is derived from an EMBL/GenBank/DDBJ whole genome shotgun (WGS) entry which is preliminary data.</text>
</comment>
<keyword evidence="11" id="KW-0234">DNA repair</keyword>
<protein>
    <recommendedName>
        <fullName evidence="4">Type-4 uracil-DNA glycosylase</fullName>
        <ecNumber evidence="3">3.2.2.27</ecNumber>
    </recommendedName>
</protein>
<feature type="region of interest" description="Disordered" evidence="12">
    <location>
        <begin position="47"/>
        <end position="76"/>
    </location>
</feature>
<evidence type="ECO:0000256" key="7">
    <source>
        <dbReference type="ARBA" id="ARBA00022763"/>
    </source>
</evidence>
<evidence type="ECO:0000256" key="6">
    <source>
        <dbReference type="ARBA" id="ARBA00022723"/>
    </source>
</evidence>
<dbReference type="Pfam" id="PF03167">
    <property type="entry name" value="UDG"/>
    <property type="match status" value="1"/>
</dbReference>
<evidence type="ECO:0000256" key="12">
    <source>
        <dbReference type="SAM" id="MobiDB-lite"/>
    </source>
</evidence>
<dbReference type="InterPro" id="IPR005273">
    <property type="entry name" value="Ura-DNA_glyco_family4"/>
</dbReference>
<organism evidence="14 15">
    <name type="scientific">Azospirillum melinis</name>
    <dbReference type="NCBI Taxonomy" id="328839"/>
    <lineage>
        <taxon>Bacteria</taxon>
        <taxon>Pseudomonadati</taxon>
        <taxon>Pseudomonadota</taxon>
        <taxon>Alphaproteobacteria</taxon>
        <taxon>Rhodospirillales</taxon>
        <taxon>Azospirillaceae</taxon>
        <taxon>Azospirillum</taxon>
    </lineage>
</organism>
<evidence type="ECO:0000256" key="8">
    <source>
        <dbReference type="ARBA" id="ARBA00022801"/>
    </source>
</evidence>
<feature type="domain" description="Uracil-DNA glycosylase-like" evidence="13">
    <location>
        <begin position="134"/>
        <end position="284"/>
    </location>
</feature>
<evidence type="ECO:0000259" key="13">
    <source>
        <dbReference type="SMART" id="SM00986"/>
    </source>
</evidence>
<keyword evidence="8" id="KW-0378">Hydrolase</keyword>
<dbReference type="Gene3D" id="3.40.470.10">
    <property type="entry name" value="Uracil-DNA glycosylase-like domain"/>
    <property type="match status" value="1"/>
</dbReference>
<evidence type="ECO:0000256" key="4">
    <source>
        <dbReference type="ARBA" id="ARBA00019403"/>
    </source>
</evidence>
<evidence type="ECO:0000256" key="9">
    <source>
        <dbReference type="ARBA" id="ARBA00023004"/>
    </source>
</evidence>
<dbReference type="SMART" id="SM00986">
    <property type="entry name" value="UDG"/>
    <property type="match status" value="1"/>
</dbReference>
<evidence type="ECO:0000313" key="14">
    <source>
        <dbReference type="EMBL" id="NUA99316.1"/>
    </source>
</evidence>
<dbReference type="EMBL" id="WHOS01000008">
    <property type="protein sequence ID" value="NUA99316.1"/>
    <property type="molecule type" value="Genomic_DNA"/>
</dbReference>
<dbReference type="RefSeq" id="WP_174470629.1">
    <property type="nucleotide sequence ID" value="NZ_JAGINN010000017.1"/>
</dbReference>
<dbReference type="CDD" id="cd10030">
    <property type="entry name" value="UDG-F4_TTUDGA_SPO1dp_like"/>
    <property type="match status" value="1"/>
</dbReference>
<dbReference type="InterPro" id="IPR036895">
    <property type="entry name" value="Uracil-DNA_glycosylase-like_sf"/>
</dbReference>
<evidence type="ECO:0000313" key="15">
    <source>
        <dbReference type="Proteomes" id="UP000605086"/>
    </source>
</evidence>